<dbReference type="InterPro" id="IPR006311">
    <property type="entry name" value="TAT_signal"/>
</dbReference>
<keyword evidence="1" id="KW-0812">Transmembrane</keyword>
<evidence type="ECO:0000313" key="3">
    <source>
        <dbReference type="Proteomes" id="UP000196573"/>
    </source>
</evidence>
<dbReference type="EMBL" id="FWPT01000009">
    <property type="protein sequence ID" value="SMA49935.1"/>
    <property type="molecule type" value="Genomic_DNA"/>
</dbReference>
<name>A0A1X7ANU8_9GAMM</name>
<dbReference type="Pfam" id="PF07394">
    <property type="entry name" value="DUF1501"/>
    <property type="match status" value="1"/>
</dbReference>
<gene>
    <name evidence="2" type="ORF">EHSB41UT_03726</name>
</gene>
<protein>
    <submittedName>
        <fullName evidence="2">Uncharacterized protein</fullName>
    </submittedName>
</protein>
<dbReference type="PROSITE" id="PS51318">
    <property type="entry name" value="TAT"/>
    <property type="match status" value="1"/>
</dbReference>
<dbReference type="AlphaFoldDB" id="A0A1X7ANU8"/>
<dbReference type="RefSeq" id="WP_207626698.1">
    <property type="nucleotide sequence ID" value="NZ_CBCSCN010000011.1"/>
</dbReference>
<dbReference type="PANTHER" id="PTHR43737:SF1">
    <property type="entry name" value="DUF1501 DOMAIN-CONTAINING PROTEIN"/>
    <property type="match status" value="1"/>
</dbReference>
<keyword evidence="3" id="KW-1185">Reference proteome</keyword>
<accession>A0A1X7ANU8</accession>
<dbReference type="InterPro" id="IPR010869">
    <property type="entry name" value="DUF1501"/>
</dbReference>
<dbReference type="Proteomes" id="UP000196573">
    <property type="component" value="Unassembled WGS sequence"/>
</dbReference>
<organism evidence="2 3">
    <name type="scientific">Parendozoicomonas haliclonae</name>
    <dbReference type="NCBI Taxonomy" id="1960125"/>
    <lineage>
        <taxon>Bacteria</taxon>
        <taxon>Pseudomonadati</taxon>
        <taxon>Pseudomonadota</taxon>
        <taxon>Gammaproteobacteria</taxon>
        <taxon>Oceanospirillales</taxon>
        <taxon>Endozoicomonadaceae</taxon>
        <taxon>Parendozoicomonas</taxon>
    </lineage>
</organism>
<proteinExistence type="predicted"/>
<keyword evidence="1" id="KW-1133">Transmembrane helix</keyword>
<keyword evidence="1" id="KW-0472">Membrane</keyword>
<sequence length="474" mass="51924">MSKVKTPGHALVQKELSRRKFLQHAGIAMAGSGLFMSSYSGASLFRDSNGAPLNITRQDRAMVFIMLDGGNDSFNMLVPTSDKHYAEYKQSRSNLAHNKADLLGLDGFTDKSGRTFGLHPSMKEVQGLFNNQKLSFVANIGPMIERVQKEQFYANSVRLPVGLLSHADQFRHWQTSRPGERVNRGWFGSLADSLQSGAAASDIPMNISLAGSNIMQDGLKNTSYAITDKGSIGMVFKDQDAEFDRILQRGVDSILNRQYSDPFKQTYAAQTARSQGQHETFSKALNGVNVSTAFSDTPLSQQLRMVARTIKASSALQLPQQTFFIRYIGWDHHDELLSNQAGMLKIVSQALGEFQSALDELSIADKVVTFTGSDFGRTLTSNGNGTDHGWGGNTMVMGEPVQGGQVFGEFPSLKLDSDLDVGDGVLIPTTSTDELYGELAMWFGAREADLPKLFPNIGNFYRNGAYKPLGVIQS</sequence>
<evidence type="ECO:0000313" key="2">
    <source>
        <dbReference type="EMBL" id="SMA49935.1"/>
    </source>
</evidence>
<reference evidence="2 3" key="1">
    <citation type="submission" date="2017-03" db="EMBL/GenBank/DDBJ databases">
        <authorList>
            <person name="Afonso C.L."/>
            <person name="Miller P.J."/>
            <person name="Scott M.A."/>
            <person name="Spackman E."/>
            <person name="Goraichik I."/>
            <person name="Dimitrov K.M."/>
            <person name="Suarez D.L."/>
            <person name="Swayne D.E."/>
        </authorList>
    </citation>
    <scope>NUCLEOTIDE SEQUENCE [LARGE SCALE GENOMIC DNA]</scope>
    <source>
        <strain evidence="2">SB41UT1</strain>
    </source>
</reference>
<dbReference type="PANTHER" id="PTHR43737">
    <property type="entry name" value="BLL7424 PROTEIN"/>
    <property type="match status" value="1"/>
</dbReference>
<evidence type="ECO:0000256" key="1">
    <source>
        <dbReference type="SAM" id="Phobius"/>
    </source>
</evidence>
<feature type="transmembrane region" description="Helical" evidence="1">
    <location>
        <begin position="21"/>
        <end position="39"/>
    </location>
</feature>